<dbReference type="EMBL" id="UINC01154534">
    <property type="protein sequence ID" value="SVD49878.1"/>
    <property type="molecule type" value="Genomic_DNA"/>
</dbReference>
<dbReference type="PROSITE" id="PS51257">
    <property type="entry name" value="PROKAR_LIPOPROTEIN"/>
    <property type="match status" value="1"/>
</dbReference>
<dbReference type="PANTHER" id="PTHR47197:SF3">
    <property type="entry name" value="DIHYDRO-HEME D1 DEHYDROGENASE"/>
    <property type="match status" value="1"/>
</dbReference>
<dbReference type="InterPro" id="IPR051200">
    <property type="entry name" value="Host-pathogen_enzymatic-act"/>
</dbReference>
<organism evidence="1">
    <name type="scientific">marine metagenome</name>
    <dbReference type="NCBI Taxonomy" id="408172"/>
    <lineage>
        <taxon>unclassified sequences</taxon>
        <taxon>metagenomes</taxon>
        <taxon>ecological metagenomes</taxon>
    </lineage>
</organism>
<protein>
    <submittedName>
        <fullName evidence="1">Uncharacterized protein</fullName>
    </submittedName>
</protein>
<name>A0A382VVH9_9ZZZZ</name>
<accession>A0A382VVH9</accession>
<dbReference type="PANTHER" id="PTHR47197">
    <property type="entry name" value="PROTEIN NIRF"/>
    <property type="match status" value="1"/>
</dbReference>
<dbReference type="SUPFAM" id="SSF50969">
    <property type="entry name" value="YVTN repeat-like/Quinoprotein amine dehydrogenase"/>
    <property type="match status" value="1"/>
</dbReference>
<dbReference type="AlphaFoldDB" id="A0A382VVH9"/>
<proteinExistence type="predicted"/>
<feature type="non-terminal residue" evidence="1">
    <location>
        <position position="257"/>
    </location>
</feature>
<evidence type="ECO:0000313" key="1">
    <source>
        <dbReference type="EMBL" id="SVD49878.1"/>
    </source>
</evidence>
<dbReference type="Gene3D" id="2.130.10.10">
    <property type="entry name" value="YVTN repeat-like/Quinoprotein amine dehydrogenase"/>
    <property type="match status" value="2"/>
</dbReference>
<sequence>MKNTMLNKFSYLFLVIMISCGVIDSDNSEDNFITLHGIDVSDDGERVFVSGRGDGKLHIFSSNDGSRIKSIKLNENAMAAGIKYANNKIFITYQALDQVGIINLNTNNIDIVDINYLPLSCMRYTSIMDCSMASGCEWMEMGSMSHCMNAVDVCLDLDETQCIEMDGCDWTMNMCMEHDGMMDMGTHTPHFIVIDEINNYWFVTTITSGFIGRYSLDTNELIDKIEVGDSPALMVLNEYNKKLYVSRMMPMAGMMTG</sequence>
<reference evidence="1" key="1">
    <citation type="submission" date="2018-05" db="EMBL/GenBank/DDBJ databases">
        <authorList>
            <person name="Lanie J.A."/>
            <person name="Ng W.-L."/>
            <person name="Kazmierczak K.M."/>
            <person name="Andrzejewski T.M."/>
            <person name="Davidsen T.M."/>
            <person name="Wayne K.J."/>
            <person name="Tettelin H."/>
            <person name="Glass J.I."/>
            <person name="Rusch D."/>
            <person name="Podicherti R."/>
            <person name="Tsui H.-C.T."/>
            <person name="Winkler M.E."/>
        </authorList>
    </citation>
    <scope>NUCLEOTIDE SEQUENCE</scope>
</reference>
<dbReference type="InterPro" id="IPR015943">
    <property type="entry name" value="WD40/YVTN_repeat-like_dom_sf"/>
</dbReference>
<gene>
    <name evidence="1" type="ORF">METZ01_LOCUS402732</name>
</gene>
<dbReference type="InterPro" id="IPR011044">
    <property type="entry name" value="Quino_amine_DH_bsu"/>
</dbReference>